<evidence type="ECO:0000313" key="9">
    <source>
        <dbReference type="Proteomes" id="UP000494040"/>
    </source>
</evidence>
<proteinExistence type="inferred from homology"/>
<dbReference type="EnsemblMetazoa" id="XM_014406624.2">
    <property type="protein sequence ID" value="XP_014262110.1"/>
    <property type="gene ID" value="LOC106674112"/>
</dbReference>
<evidence type="ECO:0000256" key="3">
    <source>
        <dbReference type="ARBA" id="ARBA00022989"/>
    </source>
</evidence>
<protein>
    <recommendedName>
        <fullName evidence="7">Membrane insertase YidC/Oxa/ALB C-terminal domain-containing protein</fullName>
    </recommendedName>
</protein>
<keyword evidence="4 6" id="KW-0472">Membrane</keyword>
<dbReference type="GO" id="GO:0032979">
    <property type="term" value="P:protein insertion into mitochondrial inner membrane from matrix"/>
    <property type="evidence" value="ECO:0007669"/>
    <property type="project" value="TreeGrafter"/>
</dbReference>
<name>A0A8I6SEE2_CIMLE</name>
<dbReference type="GO" id="GO:0032977">
    <property type="term" value="F:membrane insertase activity"/>
    <property type="evidence" value="ECO:0007669"/>
    <property type="project" value="InterPro"/>
</dbReference>
<keyword evidence="2 5" id="KW-0812">Transmembrane</keyword>
<keyword evidence="9" id="KW-1185">Reference proteome</keyword>
<dbReference type="OrthoDB" id="2148490at2759"/>
<dbReference type="PANTHER" id="PTHR12428">
    <property type="entry name" value="OXA1"/>
    <property type="match status" value="1"/>
</dbReference>
<dbReference type="Proteomes" id="UP000494040">
    <property type="component" value="Unassembled WGS sequence"/>
</dbReference>
<feature type="transmembrane region" description="Helical" evidence="6">
    <location>
        <begin position="251"/>
        <end position="272"/>
    </location>
</feature>
<evidence type="ECO:0000259" key="7">
    <source>
        <dbReference type="Pfam" id="PF02096"/>
    </source>
</evidence>
<dbReference type="GO" id="GO:0005743">
    <property type="term" value="C:mitochondrial inner membrane"/>
    <property type="evidence" value="ECO:0007669"/>
    <property type="project" value="TreeGrafter"/>
</dbReference>
<keyword evidence="3 6" id="KW-1133">Transmembrane helix</keyword>
<dbReference type="AlphaFoldDB" id="A0A8I6SEE2"/>
<sequence>MFRVLSVCNKLPNSSNFLTRGRISTSFGRESSTGTGNSVYNFIVESAPTESVKQLLISIHDYSGLPWWATIICTTAAFRTAITFPLAIYQHYIIAKIENLKMLEMPEISEKVKRSVAMKAREYKWTDKKATLMYKMMMKKEWDTLVVRDNCHPFKASLTIWFQLPVWVFLSAALRNASYMLPIKDAAAQVLYLQLAVGGFLWIPNLAQPDEYLILPIILALSNLSIIEIQALRRLQDPTRFQRYATNFFRIFTLLIIPISATVPSVSLFLYLKKLFCTVFNFQAVSLYWTTSSVMGLAQNLLLMSNRLRKFCRIPDTPSTLDHPYQQLAFDVKQKIKTLL</sequence>
<evidence type="ECO:0000256" key="6">
    <source>
        <dbReference type="SAM" id="Phobius"/>
    </source>
</evidence>
<evidence type="ECO:0000256" key="1">
    <source>
        <dbReference type="ARBA" id="ARBA00004141"/>
    </source>
</evidence>
<dbReference type="GeneID" id="106674112"/>
<dbReference type="InterPro" id="IPR028055">
    <property type="entry name" value="YidC/Oxa/ALB_C"/>
</dbReference>
<dbReference type="OMA" id="AMARQKF"/>
<dbReference type="RefSeq" id="XP_014262110.1">
    <property type="nucleotide sequence ID" value="XM_014406624.2"/>
</dbReference>
<feature type="domain" description="Membrane insertase YidC/Oxa/ALB C-terminal" evidence="7">
    <location>
        <begin position="67"/>
        <end position="304"/>
    </location>
</feature>
<dbReference type="KEGG" id="clec:106674112"/>
<dbReference type="Pfam" id="PF02096">
    <property type="entry name" value="60KD_IMP"/>
    <property type="match status" value="1"/>
</dbReference>
<evidence type="ECO:0000256" key="2">
    <source>
        <dbReference type="ARBA" id="ARBA00022692"/>
    </source>
</evidence>
<feature type="transmembrane region" description="Helical" evidence="6">
    <location>
        <begin position="284"/>
        <end position="303"/>
    </location>
</feature>
<feature type="transmembrane region" description="Helical" evidence="6">
    <location>
        <begin position="186"/>
        <end position="207"/>
    </location>
</feature>
<evidence type="ECO:0000313" key="8">
    <source>
        <dbReference type="EnsemblMetazoa" id="XP_014262110.1"/>
    </source>
</evidence>
<comment type="subcellular location">
    <subcellularLocation>
        <location evidence="1 5">Membrane</location>
        <topology evidence="1 5">Multi-pass membrane protein</topology>
    </subcellularLocation>
</comment>
<dbReference type="CDD" id="cd20069">
    <property type="entry name" value="5TM_Oxa1-like"/>
    <property type="match status" value="1"/>
</dbReference>
<dbReference type="GO" id="GO:0033617">
    <property type="term" value="P:mitochondrial respiratory chain complex IV assembly"/>
    <property type="evidence" value="ECO:0007669"/>
    <property type="project" value="TreeGrafter"/>
</dbReference>
<organism evidence="8 9">
    <name type="scientific">Cimex lectularius</name>
    <name type="common">Bed bug</name>
    <name type="synonym">Acanthia lectularia</name>
    <dbReference type="NCBI Taxonomy" id="79782"/>
    <lineage>
        <taxon>Eukaryota</taxon>
        <taxon>Metazoa</taxon>
        <taxon>Ecdysozoa</taxon>
        <taxon>Arthropoda</taxon>
        <taxon>Hexapoda</taxon>
        <taxon>Insecta</taxon>
        <taxon>Pterygota</taxon>
        <taxon>Neoptera</taxon>
        <taxon>Paraneoptera</taxon>
        <taxon>Hemiptera</taxon>
        <taxon>Heteroptera</taxon>
        <taxon>Panheteroptera</taxon>
        <taxon>Cimicomorpha</taxon>
        <taxon>Cimicidae</taxon>
        <taxon>Cimex</taxon>
    </lineage>
</organism>
<comment type="similarity">
    <text evidence="5">Belongs to the OXA1/ALB3/YidC family.</text>
</comment>
<evidence type="ECO:0000256" key="5">
    <source>
        <dbReference type="RuleBase" id="RU003945"/>
    </source>
</evidence>
<dbReference type="InterPro" id="IPR001708">
    <property type="entry name" value="YidC/ALB3/OXA1/COX18"/>
</dbReference>
<dbReference type="PANTHER" id="PTHR12428:SF65">
    <property type="entry name" value="CYTOCHROME C OXIDASE ASSEMBLY PROTEIN COX18, MITOCHONDRIAL"/>
    <property type="match status" value="1"/>
</dbReference>
<accession>A0A8I6SEE2</accession>
<feature type="transmembrane region" description="Helical" evidence="6">
    <location>
        <begin position="213"/>
        <end position="231"/>
    </location>
</feature>
<evidence type="ECO:0000256" key="4">
    <source>
        <dbReference type="ARBA" id="ARBA00023136"/>
    </source>
</evidence>
<reference evidence="8" key="1">
    <citation type="submission" date="2022-01" db="UniProtKB">
        <authorList>
            <consortium name="EnsemblMetazoa"/>
        </authorList>
    </citation>
    <scope>IDENTIFICATION</scope>
</reference>